<dbReference type="AlphaFoldDB" id="A0A1I1D4Q4"/>
<accession>A0A1I1D4Q4</accession>
<dbReference type="EMBL" id="FOKW01000001">
    <property type="protein sequence ID" value="SFB69352.1"/>
    <property type="molecule type" value="Genomic_DNA"/>
</dbReference>
<proteinExistence type="predicted"/>
<dbReference type="InterPro" id="IPR055927">
    <property type="entry name" value="DUF7504"/>
</dbReference>
<evidence type="ECO:0000313" key="1">
    <source>
        <dbReference type="EMBL" id="SFB69352.1"/>
    </source>
</evidence>
<dbReference type="RefSeq" id="WP_089784639.1">
    <property type="nucleotide sequence ID" value="NZ_FOKW01000001.1"/>
</dbReference>
<organism evidence="1 2">
    <name type="scientific">Natronobacterium haloterrestre</name>
    <name type="common">Halobiforma haloterrestris</name>
    <dbReference type="NCBI Taxonomy" id="148448"/>
    <lineage>
        <taxon>Archaea</taxon>
        <taxon>Methanobacteriati</taxon>
        <taxon>Methanobacteriota</taxon>
        <taxon>Stenosarchaea group</taxon>
        <taxon>Halobacteria</taxon>
        <taxon>Halobacteriales</taxon>
        <taxon>Natrialbaceae</taxon>
        <taxon>Natronobacterium</taxon>
    </lineage>
</organism>
<reference evidence="2" key="1">
    <citation type="submission" date="2016-10" db="EMBL/GenBank/DDBJ databases">
        <authorList>
            <person name="Varghese N."/>
            <person name="Submissions S."/>
        </authorList>
    </citation>
    <scope>NUCLEOTIDE SEQUENCE [LARGE SCALE GENOMIC DNA]</scope>
    <source>
        <strain evidence="2">DSM 13078</strain>
    </source>
</reference>
<keyword evidence="2" id="KW-1185">Reference proteome</keyword>
<evidence type="ECO:0000313" key="2">
    <source>
        <dbReference type="Proteomes" id="UP000199161"/>
    </source>
</evidence>
<dbReference type="OrthoDB" id="199953at2157"/>
<gene>
    <name evidence="1" type="ORF">SAMN05444422_101241</name>
</gene>
<sequence length="222" mass="23339">MSLASAEPFAVEGVSVDGLEDGTSILLTGSDTDALEAVFARLVAPDSAADERSVVLETERGARSLGRTLDDARPGAADDVSVLLSDDAGRGTNADAVADVADLTTLGMELSTLIATTQQSTERFRSGIFLCSTICREVDDVRSIYRFLNTNFLTELRRGTGIGVCALDTSADLETDIDSMISGMETSFTGRIDVEKTGRREATLTTSGLSGVGVDEEVIVSL</sequence>
<dbReference type="Proteomes" id="UP000199161">
    <property type="component" value="Unassembled WGS sequence"/>
</dbReference>
<protein>
    <recommendedName>
        <fullName evidence="3">RecA-superfamily ATPase, KaiC/GvpD/RAD55 family</fullName>
    </recommendedName>
</protein>
<dbReference type="Pfam" id="PF24336">
    <property type="entry name" value="DUF7504"/>
    <property type="match status" value="1"/>
</dbReference>
<evidence type="ECO:0008006" key="3">
    <source>
        <dbReference type="Google" id="ProtNLM"/>
    </source>
</evidence>
<name>A0A1I1D4Q4_NATHA</name>